<evidence type="ECO:0000259" key="1">
    <source>
        <dbReference type="Pfam" id="PF04073"/>
    </source>
</evidence>
<dbReference type="Gene3D" id="3.90.960.10">
    <property type="entry name" value="YbaK/aminoacyl-tRNA synthetase-associated domain"/>
    <property type="match status" value="1"/>
</dbReference>
<dbReference type="Proteomes" id="UP001500642">
    <property type="component" value="Unassembled WGS sequence"/>
</dbReference>
<evidence type="ECO:0000313" key="3">
    <source>
        <dbReference type="Proteomes" id="UP001500642"/>
    </source>
</evidence>
<proteinExistence type="predicted"/>
<comment type="caution">
    <text evidence="2">The sequence shown here is derived from an EMBL/GenBank/DDBJ whole genome shotgun (WGS) entry which is preliminary data.</text>
</comment>
<name>A0ABP8J7E9_9MICO</name>
<sequence>MHARTEAVIRDLRARGIDSEVRDLDTGAHTAQEAADHLGVELGAIANSLVFSADDEPILIMTSGAHRVDTDHTARALGYTRIGRAKPEMVRAATGQIIGGVAPCGHPAPLTTYVDTALRGHPVIWAAGGTPDTMVPLTFDELLTVTEGREISVAPD</sequence>
<dbReference type="EMBL" id="BAABGL010000004">
    <property type="protein sequence ID" value="GAA4386374.1"/>
    <property type="molecule type" value="Genomic_DNA"/>
</dbReference>
<gene>
    <name evidence="2" type="ORF">GCM10023167_09220</name>
</gene>
<dbReference type="SUPFAM" id="SSF55826">
    <property type="entry name" value="YbaK/ProRS associated domain"/>
    <property type="match status" value="1"/>
</dbReference>
<dbReference type="CDD" id="cd04333">
    <property type="entry name" value="ProX_deacylase"/>
    <property type="match status" value="1"/>
</dbReference>
<keyword evidence="3" id="KW-1185">Reference proteome</keyword>
<accession>A0ABP8J7E9</accession>
<dbReference type="PANTHER" id="PTHR30411:SF1">
    <property type="entry name" value="CYTOPLASMIC PROTEIN"/>
    <property type="match status" value="1"/>
</dbReference>
<protein>
    <submittedName>
        <fullName evidence="2">YbaK/EbsC family protein</fullName>
    </submittedName>
</protein>
<dbReference type="Pfam" id="PF04073">
    <property type="entry name" value="tRNA_edit"/>
    <property type="match status" value="1"/>
</dbReference>
<evidence type="ECO:0000313" key="2">
    <source>
        <dbReference type="EMBL" id="GAA4386374.1"/>
    </source>
</evidence>
<dbReference type="RefSeq" id="WP_137318140.1">
    <property type="nucleotide sequence ID" value="NZ_BAABGL010000004.1"/>
</dbReference>
<reference evidence="3" key="1">
    <citation type="journal article" date="2019" name="Int. J. Syst. Evol. Microbiol.">
        <title>The Global Catalogue of Microorganisms (GCM) 10K type strain sequencing project: providing services to taxonomists for standard genome sequencing and annotation.</title>
        <authorList>
            <consortium name="The Broad Institute Genomics Platform"/>
            <consortium name="The Broad Institute Genome Sequencing Center for Infectious Disease"/>
            <person name="Wu L."/>
            <person name="Ma J."/>
        </authorList>
    </citation>
    <scope>NUCLEOTIDE SEQUENCE [LARGE SCALE GENOMIC DNA]</scope>
    <source>
        <strain evidence="3">JCM 17808</strain>
    </source>
</reference>
<dbReference type="PANTHER" id="PTHR30411">
    <property type="entry name" value="CYTOPLASMIC PROTEIN"/>
    <property type="match status" value="1"/>
</dbReference>
<dbReference type="InterPro" id="IPR036754">
    <property type="entry name" value="YbaK/aa-tRNA-synt-asso_dom_sf"/>
</dbReference>
<feature type="domain" description="YbaK/aminoacyl-tRNA synthetase-associated" evidence="1">
    <location>
        <begin position="27"/>
        <end position="143"/>
    </location>
</feature>
<organism evidence="2 3">
    <name type="scientific">Brevibacterium pityocampae</name>
    <dbReference type="NCBI Taxonomy" id="506594"/>
    <lineage>
        <taxon>Bacteria</taxon>
        <taxon>Bacillati</taxon>
        <taxon>Actinomycetota</taxon>
        <taxon>Actinomycetes</taxon>
        <taxon>Micrococcales</taxon>
        <taxon>Brevibacteriaceae</taxon>
        <taxon>Brevibacterium</taxon>
    </lineage>
</organism>
<dbReference type="InterPro" id="IPR007214">
    <property type="entry name" value="YbaK/aa-tRNA-synth-assoc-dom"/>
</dbReference>